<proteinExistence type="predicted"/>
<protein>
    <recommendedName>
        <fullName evidence="3">Methyltransferase type 11 domain-containing protein</fullName>
    </recommendedName>
</protein>
<dbReference type="HOGENOM" id="CLU_1369558_0_0_2"/>
<dbReference type="AlphaFoldDB" id="F4G1X6"/>
<dbReference type="KEGG" id="mcn:Mcup_0760"/>
<sequence length="199" mass="22291">MSIAILKDAKGEVAPLWKAISIETVNGSTELVNAGMGRSSVLPQVDVLMGKDMLAGEMNLLSSVYSIVVNHNKIVRYDKMILNYPKMPFEAKSLSIGYCDEGFSACMSAAGSNSVHAIYPFPFRDESFKSVLSYEVLDYDIVRESYRVLRKGGKFFLIFRDEIFGGVRPNTALKFLIKFSLSSAYLRDGFWIIEARKIK</sequence>
<dbReference type="GeneID" id="10492951"/>
<keyword evidence="2" id="KW-1185">Reference proteome</keyword>
<evidence type="ECO:0000313" key="2">
    <source>
        <dbReference type="Proteomes" id="UP000007812"/>
    </source>
</evidence>
<dbReference type="eggNOG" id="arCOG05973">
    <property type="taxonomic scope" value="Archaea"/>
</dbReference>
<dbReference type="OrthoDB" id="34186at2157"/>
<dbReference type="STRING" id="1006006.Mcup_0760"/>
<evidence type="ECO:0008006" key="3">
    <source>
        <dbReference type="Google" id="ProtNLM"/>
    </source>
</evidence>
<reference evidence="1 2" key="1">
    <citation type="journal article" date="2011" name="J. Bacteriol.">
        <title>Complete genome sequence of Metallosphaera cuprina, a metal sulfide-oxidizing archaeon from a hot spring.</title>
        <authorList>
            <person name="Liu L.J."/>
            <person name="You X.Y."/>
            <person name="Zheng H."/>
            <person name="Wang S."/>
            <person name="Jiang C.Y."/>
            <person name="Liu S.J."/>
        </authorList>
    </citation>
    <scope>NUCLEOTIDE SEQUENCE [LARGE SCALE GENOMIC DNA]</scope>
    <source>
        <strain evidence="1 2">Ar-4</strain>
    </source>
</reference>
<dbReference type="Proteomes" id="UP000007812">
    <property type="component" value="Chromosome"/>
</dbReference>
<gene>
    <name evidence="1" type="ordered locus">Mcup_0760</name>
</gene>
<dbReference type="InterPro" id="IPR029063">
    <property type="entry name" value="SAM-dependent_MTases_sf"/>
</dbReference>
<name>F4G1X6_METCR</name>
<dbReference type="EMBL" id="CP002656">
    <property type="protein sequence ID" value="AEB94865.1"/>
    <property type="molecule type" value="Genomic_DNA"/>
</dbReference>
<dbReference type="RefSeq" id="WP_013737363.1">
    <property type="nucleotide sequence ID" value="NC_015435.1"/>
</dbReference>
<accession>F4G1X6</accession>
<evidence type="ECO:0000313" key="1">
    <source>
        <dbReference type="EMBL" id="AEB94865.1"/>
    </source>
</evidence>
<dbReference type="PATRIC" id="fig|1006006.8.peg.759"/>
<dbReference type="SUPFAM" id="SSF53335">
    <property type="entry name" value="S-adenosyl-L-methionine-dependent methyltransferases"/>
    <property type="match status" value="1"/>
</dbReference>
<dbReference type="Gene3D" id="3.40.50.150">
    <property type="entry name" value="Vaccinia Virus protein VP39"/>
    <property type="match status" value="1"/>
</dbReference>
<organism evidence="1 2">
    <name type="scientific">Metallosphaera cuprina (strain Ar-4)</name>
    <dbReference type="NCBI Taxonomy" id="1006006"/>
    <lineage>
        <taxon>Archaea</taxon>
        <taxon>Thermoproteota</taxon>
        <taxon>Thermoprotei</taxon>
        <taxon>Sulfolobales</taxon>
        <taxon>Sulfolobaceae</taxon>
        <taxon>Metallosphaera</taxon>
    </lineage>
</organism>